<dbReference type="Proteomes" id="UP000515158">
    <property type="component" value="Unplaced"/>
</dbReference>
<evidence type="ECO:0000313" key="5">
    <source>
        <dbReference type="Proteomes" id="UP000515158"/>
    </source>
</evidence>
<gene>
    <name evidence="6" type="primary">LOC117639893</name>
</gene>
<dbReference type="PANTHER" id="PTHR12241">
    <property type="entry name" value="TUBULIN POLYGLUTAMYLASE"/>
    <property type="match status" value="1"/>
</dbReference>
<dbReference type="RefSeq" id="XP_034231748.1">
    <property type="nucleotide sequence ID" value="XM_034375857.1"/>
</dbReference>
<name>A0A6P8XXD7_THRPL</name>
<feature type="region of interest" description="Disordered" evidence="4">
    <location>
        <begin position="374"/>
        <end position="441"/>
    </location>
</feature>
<keyword evidence="3" id="KW-0067">ATP-binding</keyword>
<dbReference type="InParanoid" id="A0A6P8XXD7"/>
<dbReference type="GO" id="GO:0015631">
    <property type="term" value="F:tubulin binding"/>
    <property type="evidence" value="ECO:0007669"/>
    <property type="project" value="TreeGrafter"/>
</dbReference>
<proteinExistence type="predicted"/>
<reference evidence="6" key="1">
    <citation type="submission" date="2025-08" db="UniProtKB">
        <authorList>
            <consortium name="RefSeq"/>
        </authorList>
    </citation>
    <scope>IDENTIFICATION</scope>
    <source>
        <tissue evidence="6">Total insect</tissue>
    </source>
</reference>
<evidence type="ECO:0000256" key="3">
    <source>
        <dbReference type="ARBA" id="ARBA00022840"/>
    </source>
</evidence>
<dbReference type="OrthoDB" id="277439at2759"/>
<protein>
    <submittedName>
        <fullName evidence="6">Probable tubulin polyglutamylase TTLL2</fullName>
    </submittedName>
</protein>
<evidence type="ECO:0000256" key="2">
    <source>
        <dbReference type="ARBA" id="ARBA00022741"/>
    </source>
</evidence>
<dbReference type="GO" id="GO:0070740">
    <property type="term" value="F:tubulin-glutamic acid ligase activity"/>
    <property type="evidence" value="ECO:0007669"/>
    <property type="project" value="TreeGrafter"/>
</dbReference>
<dbReference type="AlphaFoldDB" id="A0A6P8XXD7"/>
<feature type="region of interest" description="Disordered" evidence="4">
    <location>
        <begin position="448"/>
        <end position="467"/>
    </location>
</feature>
<dbReference type="PROSITE" id="PS51221">
    <property type="entry name" value="TTL"/>
    <property type="match status" value="1"/>
</dbReference>
<dbReference type="GO" id="GO:0036064">
    <property type="term" value="C:ciliary basal body"/>
    <property type="evidence" value="ECO:0007669"/>
    <property type="project" value="TreeGrafter"/>
</dbReference>
<feature type="compositionally biased region" description="Low complexity" evidence="4">
    <location>
        <begin position="457"/>
        <end position="467"/>
    </location>
</feature>
<evidence type="ECO:0000313" key="6">
    <source>
        <dbReference type="RefSeq" id="XP_034231748.1"/>
    </source>
</evidence>
<keyword evidence="2" id="KW-0547">Nucleotide-binding</keyword>
<dbReference type="GO" id="GO:0000226">
    <property type="term" value="P:microtubule cytoskeleton organization"/>
    <property type="evidence" value="ECO:0007669"/>
    <property type="project" value="TreeGrafter"/>
</dbReference>
<dbReference type="PANTHER" id="PTHR12241:SF118">
    <property type="entry name" value="TUBULIN POLYGLUTAMYLASE TTLL2-RELATED"/>
    <property type="match status" value="1"/>
</dbReference>
<dbReference type="InterPro" id="IPR004344">
    <property type="entry name" value="TTL/TTLL_fam"/>
</dbReference>
<dbReference type="GO" id="GO:0005524">
    <property type="term" value="F:ATP binding"/>
    <property type="evidence" value="ECO:0007669"/>
    <property type="project" value="UniProtKB-KW"/>
</dbReference>
<keyword evidence="1" id="KW-0436">Ligase</keyword>
<dbReference type="SUPFAM" id="SSF56059">
    <property type="entry name" value="Glutathione synthetase ATP-binding domain-like"/>
    <property type="match status" value="1"/>
</dbReference>
<feature type="region of interest" description="Disordered" evidence="4">
    <location>
        <begin position="474"/>
        <end position="571"/>
    </location>
</feature>
<dbReference type="GeneID" id="117639893"/>
<dbReference type="KEGG" id="tpal:117639893"/>
<evidence type="ECO:0000256" key="1">
    <source>
        <dbReference type="ARBA" id="ARBA00022598"/>
    </source>
</evidence>
<sequence length="676" mass="75872">MAAFDGPFIFRINEAGNPSPGPYLLWQVCHERGWRPYSEGSTLRDHWNLWWRTGGHSPALYKQLRTWQFTNHIPKGSSICRKDKLARSLAYMRRVYGPIYDISPHSYNLPQEYTKLIAECSRQAADNSDRDKPPSTVWICKPVGQSQGRGIFLFRSVNELSCSSSSVVQRYVQDPLLIAGYKFDLRLYVCVPSFHPLRVYLYREGLARFSTERFSLKNLDNLYCHLTNTSLNKQGPAYSEMKERVGAAGCKWTLQQLRRHFHQARLGDWWLWQRISQLVVLTVLSQLRGVPRTANCFEVYGFDVLIDAAMRPWLLEVNMNPAMTMDCDADPVVKKPMLHDLFDLLGMPVCNTGLSLFRIWSKNTPPALSVQLQRRHEEQQRQQYLQRQQRQQHLQQRASSHKHYHQSSGSSQGSGSSGTEGGEEDEDAASPRRSPRRKNTSAITAVAAAGMWRRRSQTASASAASHRTAIRSLARSASVDGDESPSPSAGAGRAKKVPVRVEAGAGAGDGWGRSHPPPPAPAARTAARSRKVRRSSGPDDADGGDAVQLINNGDGWRRPRPSTTTTRRGRSLWGNGRDWSRAPAVEGDWVRVYPTCDSWMASEEDPGPSARLHDDDAAELVPVGDKEVKAIVATMQKLSRMTRDAHRRYPSVSDEEHQRLVTDALGEDAVLWLPPS</sequence>
<dbReference type="Pfam" id="PF03133">
    <property type="entry name" value="TTL"/>
    <property type="match status" value="1"/>
</dbReference>
<accession>A0A6P8XXD7</accession>
<dbReference type="Gene3D" id="3.30.470.20">
    <property type="entry name" value="ATP-grasp fold, B domain"/>
    <property type="match status" value="1"/>
</dbReference>
<feature type="compositionally biased region" description="Low complexity" evidence="4">
    <location>
        <begin position="381"/>
        <end position="397"/>
    </location>
</feature>
<organism evidence="6">
    <name type="scientific">Thrips palmi</name>
    <name type="common">Melon thrips</name>
    <dbReference type="NCBI Taxonomy" id="161013"/>
    <lineage>
        <taxon>Eukaryota</taxon>
        <taxon>Metazoa</taxon>
        <taxon>Ecdysozoa</taxon>
        <taxon>Arthropoda</taxon>
        <taxon>Hexapoda</taxon>
        <taxon>Insecta</taxon>
        <taxon>Pterygota</taxon>
        <taxon>Neoptera</taxon>
        <taxon>Paraneoptera</taxon>
        <taxon>Thysanoptera</taxon>
        <taxon>Terebrantia</taxon>
        <taxon>Thripoidea</taxon>
        <taxon>Thripidae</taxon>
        <taxon>Thrips</taxon>
    </lineage>
</organism>
<keyword evidence="5" id="KW-1185">Reference proteome</keyword>
<evidence type="ECO:0000256" key="4">
    <source>
        <dbReference type="SAM" id="MobiDB-lite"/>
    </source>
</evidence>